<protein>
    <submittedName>
        <fullName evidence="1">Uncharacterized protein</fullName>
    </submittedName>
</protein>
<dbReference type="Proteomes" id="UP000321820">
    <property type="component" value="Chromosome"/>
</dbReference>
<evidence type="ECO:0000313" key="1">
    <source>
        <dbReference type="EMBL" id="QEE30748.1"/>
    </source>
</evidence>
<accession>A0A5B9EFE5</accession>
<reference evidence="1 2" key="1">
    <citation type="submission" date="2019-08" db="EMBL/GenBank/DDBJ databases">
        <title>Complete genome sequence of Terriglobus albidus strain ORNL.</title>
        <authorList>
            <person name="Podar M."/>
        </authorList>
    </citation>
    <scope>NUCLEOTIDE SEQUENCE [LARGE SCALE GENOMIC DNA]</scope>
    <source>
        <strain evidence="1 2">ORNL</strain>
    </source>
</reference>
<dbReference type="OrthoDB" id="120455at2"/>
<sequence length="127" mass="14804">MNPHLAVEAPADRQAEWAEVLADYDQHCHDVVRLNRQNFKTELPVHLLNTEDRYRYMRNPNKPPAELAHGAGMHQFTEVFFNTNHTLALVEEGMWCGSLCGNWMWVVLQRKQDGWEMLPWVRAAAFS</sequence>
<evidence type="ECO:0000313" key="2">
    <source>
        <dbReference type="Proteomes" id="UP000321820"/>
    </source>
</evidence>
<dbReference type="KEGG" id="talb:FTW19_23770"/>
<name>A0A5B9EFE5_9BACT</name>
<proteinExistence type="predicted"/>
<organism evidence="1 2">
    <name type="scientific">Terriglobus albidus</name>
    <dbReference type="NCBI Taxonomy" id="1592106"/>
    <lineage>
        <taxon>Bacteria</taxon>
        <taxon>Pseudomonadati</taxon>
        <taxon>Acidobacteriota</taxon>
        <taxon>Terriglobia</taxon>
        <taxon>Terriglobales</taxon>
        <taxon>Acidobacteriaceae</taxon>
        <taxon>Terriglobus</taxon>
    </lineage>
</organism>
<gene>
    <name evidence="1" type="ORF">FTW19_23770</name>
</gene>
<keyword evidence="2" id="KW-1185">Reference proteome</keyword>
<dbReference type="RefSeq" id="WP_147650045.1">
    <property type="nucleotide sequence ID" value="NZ_CP042806.1"/>
</dbReference>
<dbReference type="EMBL" id="CP042806">
    <property type="protein sequence ID" value="QEE30748.1"/>
    <property type="molecule type" value="Genomic_DNA"/>
</dbReference>
<dbReference type="AlphaFoldDB" id="A0A5B9EFE5"/>